<dbReference type="AlphaFoldDB" id="A0AA38CT70"/>
<reference evidence="2" key="2">
    <citation type="submission" date="2023-02" db="EMBL/GenBank/DDBJ databases">
        <authorList>
            <person name="Sun Q."/>
            <person name="Mori K."/>
        </authorList>
    </citation>
    <scope>NUCLEOTIDE SEQUENCE</scope>
    <source>
        <strain evidence="2">NBRC 112290</strain>
    </source>
</reference>
<dbReference type="RefSeq" id="WP_284250318.1">
    <property type="nucleotide sequence ID" value="NZ_BSUM01000001.1"/>
</dbReference>
<comment type="caution">
    <text evidence="2">The sequence shown here is derived from an EMBL/GenBank/DDBJ whole genome shotgun (WGS) entry which is preliminary data.</text>
</comment>
<name>A0AA38CT70_9MICO</name>
<dbReference type="PANTHER" id="PTHR43798">
    <property type="entry name" value="MONOACYLGLYCEROL LIPASE"/>
    <property type="match status" value="1"/>
</dbReference>
<organism evidence="2 3">
    <name type="scientific">Litorihabitans aurantiacus</name>
    <dbReference type="NCBI Taxonomy" id="1930061"/>
    <lineage>
        <taxon>Bacteria</taxon>
        <taxon>Bacillati</taxon>
        <taxon>Actinomycetota</taxon>
        <taxon>Actinomycetes</taxon>
        <taxon>Micrococcales</taxon>
        <taxon>Beutenbergiaceae</taxon>
        <taxon>Litorihabitans</taxon>
    </lineage>
</organism>
<keyword evidence="2" id="KW-0378">Hydrolase</keyword>
<evidence type="ECO:0000313" key="2">
    <source>
        <dbReference type="EMBL" id="GMA31512.1"/>
    </source>
</evidence>
<dbReference type="SUPFAM" id="SSF53474">
    <property type="entry name" value="alpha/beta-Hydrolases"/>
    <property type="match status" value="1"/>
</dbReference>
<sequence>MSAGHGTDAAGEPGGAPLTFSPLAFSEHGDPGAPTIVLLHAFPLASRIFRRLVPLLTAWHVLAVDLPGLGASEVPEVEPSMDEVAARVLATMDAADVEAATLLGVSTGGYAALAVAALAPARVRALVLGSTSTGVGAPDDPAQRREVAGRLRATGTIEPVTDSVDEALGATARTEQPELVTEVAEMIAGTSPRGAAWMADAIASRPPRADTLRGFDGAVLILFGEEDVATPPDRELPAMLEARRGHERTRAARLPRTGHLTVLEQPVMVAGELGWVRDQVAGPVRRG</sequence>
<dbReference type="GO" id="GO:0016787">
    <property type="term" value="F:hydrolase activity"/>
    <property type="evidence" value="ECO:0007669"/>
    <property type="project" value="UniProtKB-KW"/>
</dbReference>
<dbReference type="InterPro" id="IPR050266">
    <property type="entry name" value="AB_hydrolase_sf"/>
</dbReference>
<feature type="domain" description="AB hydrolase-1" evidence="1">
    <location>
        <begin position="34"/>
        <end position="239"/>
    </location>
</feature>
<dbReference type="InterPro" id="IPR000073">
    <property type="entry name" value="AB_hydrolase_1"/>
</dbReference>
<protein>
    <submittedName>
        <fullName evidence="2">Alpha/beta hydrolase</fullName>
    </submittedName>
</protein>
<dbReference type="Gene3D" id="3.40.50.1820">
    <property type="entry name" value="alpha/beta hydrolase"/>
    <property type="match status" value="1"/>
</dbReference>
<evidence type="ECO:0000313" key="3">
    <source>
        <dbReference type="Proteomes" id="UP001157161"/>
    </source>
</evidence>
<dbReference type="EMBL" id="BSUM01000001">
    <property type="protein sequence ID" value="GMA31512.1"/>
    <property type="molecule type" value="Genomic_DNA"/>
</dbReference>
<dbReference type="InterPro" id="IPR029058">
    <property type="entry name" value="AB_hydrolase_fold"/>
</dbReference>
<proteinExistence type="predicted"/>
<accession>A0AA38CT70</accession>
<keyword evidence="3" id="KW-1185">Reference proteome</keyword>
<dbReference type="Proteomes" id="UP001157161">
    <property type="component" value="Unassembled WGS sequence"/>
</dbReference>
<evidence type="ECO:0000259" key="1">
    <source>
        <dbReference type="Pfam" id="PF00561"/>
    </source>
</evidence>
<dbReference type="PRINTS" id="PR00111">
    <property type="entry name" value="ABHYDROLASE"/>
</dbReference>
<gene>
    <name evidence="2" type="ORF">GCM10025875_15040</name>
</gene>
<dbReference type="Pfam" id="PF00561">
    <property type="entry name" value="Abhydrolase_1"/>
    <property type="match status" value="1"/>
</dbReference>
<reference evidence="2" key="1">
    <citation type="journal article" date="2014" name="Int. J. Syst. Evol. Microbiol.">
        <title>Complete genome sequence of Corynebacterium casei LMG S-19264T (=DSM 44701T), isolated from a smear-ripened cheese.</title>
        <authorList>
            <consortium name="US DOE Joint Genome Institute (JGI-PGF)"/>
            <person name="Walter F."/>
            <person name="Albersmeier A."/>
            <person name="Kalinowski J."/>
            <person name="Ruckert C."/>
        </authorList>
    </citation>
    <scope>NUCLEOTIDE SEQUENCE</scope>
    <source>
        <strain evidence="2">NBRC 112290</strain>
    </source>
</reference>